<proteinExistence type="predicted"/>
<reference evidence="4 5" key="1">
    <citation type="journal article" date="2020" name="Nat. Commun.">
        <title>The structures of two archaeal type IV pili illuminate evolutionary relationships.</title>
        <authorList>
            <person name="Wang F."/>
            <person name="Baquero D.P."/>
            <person name="Su Z."/>
            <person name="Beltran L.C."/>
            <person name="Prangishvili D."/>
            <person name="Krupovic M."/>
            <person name="Egelman E.H."/>
        </authorList>
    </citation>
    <scope>NUCLEOTIDE SEQUENCE [LARGE SCALE GENOMIC DNA]</scope>
    <source>
        <strain evidence="4 5">2GA</strain>
    </source>
</reference>
<evidence type="ECO:0000259" key="3">
    <source>
        <dbReference type="SMART" id="SM00382"/>
    </source>
</evidence>
<accession>A0A7L4P8P1</accession>
<dbReference type="Gene3D" id="3.40.50.300">
    <property type="entry name" value="P-loop containing nucleotide triphosphate hydrolases"/>
    <property type="match status" value="1"/>
</dbReference>
<keyword evidence="5" id="KW-1185">Reference proteome</keyword>
<sequence length="338" mass="38667">MDLKQLFDNKVSYVYGPSGAGKTILVSKAAFEFAKEGAKVVWITFNEGRDSLYETWQSFGWNPRDVAVFDFPYIPQYRETLFNQVVDLAYKEKADIFIVDGVDAVVIDRATADAFAKMGLRSIIGIETRYNPLADIADVIIKLRAVNTDYATIRRVEIQKARGVSIKKPVWYMAILPNGPVLLSNERSYPLESSRVPAPGLLAQLLSDVPLGAQIAVYGHSQWITAAVVDTLNAVAYVHKPYQMQFFKKAKTRLVSIYEHRRLEHYAERVISRYIITLDAEYVPRRYRDFRSTSAVWVDLYTAPPNQLEYDYVIYVDDNVARVEFSRTPLERKELQLP</sequence>
<evidence type="ECO:0000256" key="1">
    <source>
        <dbReference type="ARBA" id="ARBA00022741"/>
    </source>
</evidence>
<dbReference type="RefSeq" id="WP_011900153.1">
    <property type="nucleotide sequence ID" value="NZ_JAAVJF010000001.1"/>
</dbReference>
<evidence type="ECO:0000313" key="4">
    <source>
        <dbReference type="EMBL" id="NYR14817.1"/>
    </source>
</evidence>
<gene>
    <name evidence="4" type="ORF">HC235_02340</name>
</gene>
<evidence type="ECO:0000256" key="2">
    <source>
        <dbReference type="ARBA" id="ARBA00022840"/>
    </source>
</evidence>
<dbReference type="Proteomes" id="UP000554766">
    <property type="component" value="Unassembled WGS sequence"/>
</dbReference>
<dbReference type="InterPro" id="IPR027417">
    <property type="entry name" value="P-loop_NTPase"/>
</dbReference>
<dbReference type="GeneID" id="5055965"/>
<dbReference type="GO" id="GO:0005524">
    <property type="term" value="F:ATP binding"/>
    <property type="evidence" value="ECO:0007669"/>
    <property type="project" value="UniProtKB-KW"/>
</dbReference>
<dbReference type="Pfam" id="PF06745">
    <property type="entry name" value="ATPase"/>
    <property type="match status" value="1"/>
</dbReference>
<protein>
    <submittedName>
        <fullName evidence="4">AAA family ATPase</fullName>
    </submittedName>
</protein>
<dbReference type="InterPro" id="IPR014774">
    <property type="entry name" value="KaiC-like_dom"/>
</dbReference>
<feature type="domain" description="AAA+ ATPase" evidence="3">
    <location>
        <begin position="8"/>
        <end position="147"/>
    </location>
</feature>
<dbReference type="SUPFAM" id="SSF52540">
    <property type="entry name" value="P-loop containing nucleoside triphosphate hydrolases"/>
    <property type="match status" value="1"/>
</dbReference>
<evidence type="ECO:0000313" key="5">
    <source>
        <dbReference type="Proteomes" id="UP000554766"/>
    </source>
</evidence>
<dbReference type="AlphaFoldDB" id="A0A7L4P8P1"/>
<name>A0A7L4P8P1_9CREN</name>
<keyword evidence="1" id="KW-0547">Nucleotide-binding</keyword>
<dbReference type="SMART" id="SM00382">
    <property type="entry name" value="AAA"/>
    <property type="match status" value="1"/>
</dbReference>
<keyword evidence="2" id="KW-0067">ATP-binding</keyword>
<comment type="caution">
    <text evidence="4">The sequence shown here is derived from an EMBL/GenBank/DDBJ whole genome shotgun (WGS) entry which is preliminary data.</text>
</comment>
<dbReference type="EMBL" id="JAAVJF010000001">
    <property type="protein sequence ID" value="NYR14817.1"/>
    <property type="molecule type" value="Genomic_DNA"/>
</dbReference>
<organism evidence="4 5">
    <name type="scientific">Pyrobaculum arsenaticum</name>
    <dbReference type="NCBI Taxonomy" id="121277"/>
    <lineage>
        <taxon>Archaea</taxon>
        <taxon>Thermoproteota</taxon>
        <taxon>Thermoprotei</taxon>
        <taxon>Thermoproteales</taxon>
        <taxon>Thermoproteaceae</taxon>
        <taxon>Pyrobaculum</taxon>
    </lineage>
</organism>
<dbReference type="OMA" id="HRRLEHY"/>
<dbReference type="PANTHER" id="PTHR43637">
    <property type="entry name" value="UPF0273 PROTEIN TM_0370"/>
    <property type="match status" value="1"/>
</dbReference>
<dbReference type="InterPro" id="IPR003593">
    <property type="entry name" value="AAA+_ATPase"/>
</dbReference>
<dbReference type="PANTHER" id="PTHR43637:SF2">
    <property type="entry name" value="PROTEIN GVPD 1"/>
    <property type="match status" value="1"/>
</dbReference>